<organism evidence="1 2">
    <name type="scientific">Candida boidinii</name>
    <name type="common">Yeast</name>
    <dbReference type="NCBI Taxonomy" id="5477"/>
    <lineage>
        <taxon>Eukaryota</taxon>
        <taxon>Fungi</taxon>
        <taxon>Dikarya</taxon>
        <taxon>Ascomycota</taxon>
        <taxon>Saccharomycotina</taxon>
        <taxon>Pichiomycetes</taxon>
        <taxon>Pichiales</taxon>
        <taxon>Pichiaceae</taxon>
        <taxon>Ogataea</taxon>
        <taxon>Ogataea/Candida clade</taxon>
    </lineage>
</organism>
<sequence length="151" mass="15729">MLSPVTAITPATSTSTTEASTSSNGEGAALLSSPILNAPGSSVRRSIPTTPITKTRIGSFITPKQVGTGYSGSSLKTEVTKDYATSIPSISSISSDVDSNSNSTSSANTRKVPLSSLVDNREDINRKRSYDVITASNTDTANDQESKKNHS</sequence>
<name>A0ACB5U526_CANBO</name>
<evidence type="ECO:0000313" key="2">
    <source>
        <dbReference type="Proteomes" id="UP001165101"/>
    </source>
</evidence>
<dbReference type="EMBL" id="BSXV01004855">
    <property type="protein sequence ID" value="GMF01339.1"/>
    <property type="molecule type" value="Genomic_DNA"/>
</dbReference>
<evidence type="ECO:0000313" key="1">
    <source>
        <dbReference type="EMBL" id="GMF01339.1"/>
    </source>
</evidence>
<protein>
    <submittedName>
        <fullName evidence="1">Unnamed protein product</fullName>
    </submittedName>
</protein>
<dbReference type="Proteomes" id="UP001165101">
    <property type="component" value="Unassembled WGS sequence"/>
</dbReference>
<accession>A0ACB5U526</accession>
<comment type="caution">
    <text evidence="1">The sequence shown here is derived from an EMBL/GenBank/DDBJ whole genome shotgun (WGS) entry which is preliminary data.</text>
</comment>
<reference evidence="1" key="1">
    <citation type="submission" date="2023-04" db="EMBL/GenBank/DDBJ databases">
        <title>Candida boidinii NBRC 1967.</title>
        <authorList>
            <person name="Ichikawa N."/>
            <person name="Sato H."/>
            <person name="Tonouchi N."/>
        </authorList>
    </citation>
    <scope>NUCLEOTIDE SEQUENCE</scope>
    <source>
        <strain evidence="1">NBRC 1967</strain>
    </source>
</reference>
<proteinExistence type="predicted"/>
<gene>
    <name evidence="1" type="ORF">Cboi01_000581300</name>
</gene>
<keyword evidence="2" id="KW-1185">Reference proteome</keyword>